<dbReference type="GO" id="GO:0046983">
    <property type="term" value="F:protein dimerization activity"/>
    <property type="evidence" value="ECO:0007669"/>
    <property type="project" value="InterPro"/>
</dbReference>
<keyword evidence="4" id="KW-0804">Transcription</keyword>
<accession>A0AA96TBW5</accession>
<dbReference type="SUPFAM" id="SSF55021">
    <property type="entry name" value="ACT-like"/>
    <property type="match status" value="1"/>
</dbReference>
<dbReference type="Pfam" id="PF00010">
    <property type="entry name" value="HLH"/>
    <property type="match status" value="1"/>
</dbReference>
<dbReference type="CDD" id="cd04873">
    <property type="entry name" value="ACT_UUR-ACR-like"/>
    <property type="match status" value="1"/>
</dbReference>
<dbReference type="InterPro" id="IPR045865">
    <property type="entry name" value="ACT-like_dom_sf"/>
</dbReference>
<evidence type="ECO:0000256" key="5">
    <source>
        <dbReference type="ARBA" id="ARBA00023242"/>
    </source>
</evidence>
<feature type="domain" description="ACT" evidence="7">
    <location>
        <begin position="166"/>
        <end position="238"/>
    </location>
</feature>
<dbReference type="PROSITE" id="PS51671">
    <property type="entry name" value="ACT"/>
    <property type="match status" value="1"/>
</dbReference>
<dbReference type="EMBL" id="OR454198">
    <property type="protein sequence ID" value="WNV26548.1"/>
    <property type="molecule type" value="mRNA"/>
</dbReference>
<evidence type="ECO:0000256" key="2">
    <source>
        <dbReference type="ARBA" id="ARBA00005510"/>
    </source>
</evidence>
<protein>
    <submittedName>
        <fullName evidence="8">Anthocyanin biosynthesis-related HLH transcription factor</fullName>
    </submittedName>
</protein>
<proteinExistence type="evidence at transcript level"/>
<gene>
    <name evidence="8" type="primary">bHLH35</name>
</gene>
<dbReference type="PANTHER" id="PTHR31945:SF26">
    <property type="entry name" value="TRANSCRIPTION FACTOR BHLH35"/>
    <property type="match status" value="1"/>
</dbReference>
<dbReference type="Gene3D" id="3.30.70.260">
    <property type="match status" value="1"/>
</dbReference>
<dbReference type="Gene3D" id="4.10.280.10">
    <property type="entry name" value="Helix-loop-helix DNA-binding domain"/>
    <property type="match status" value="1"/>
</dbReference>
<dbReference type="InterPro" id="IPR002912">
    <property type="entry name" value="ACT_dom"/>
</dbReference>
<keyword evidence="5" id="KW-0539">Nucleus</keyword>
<dbReference type="GO" id="GO:0005634">
    <property type="term" value="C:nucleus"/>
    <property type="evidence" value="ECO:0007669"/>
    <property type="project" value="UniProtKB-SubCell"/>
</dbReference>
<dbReference type="InterPro" id="IPR051358">
    <property type="entry name" value="TF_AMS/ICE1/BHLH6-like"/>
</dbReference>
<keyword evidence="3" id="KW-0805">Transcription regulation</keyword>
<evidence type="ECO:0000256" key="3">
    <source>
        <dbReference type="ARBA" id="ARBA00023015"/>
    </source>
</evidence>
<dbReference type="PROSITE" id="PS50888">
    <property type="entry name" value="BHLH"/>
    <property type="match status" value="1"/>
</dbReference>
<evidence type="ECO:0000256" key="4">
    <source>
        <dbReference type="ARBA" id="ARBA00023163"/>
    </source>
</evidence>
<feature type="domain" description="BHLH" evidence="6">
    <location>
        <begin position="52"/>
        <end position="101"/>
    </location>
</feature>
<dbReference type="AlphaFoldDB" id="A0AA96TBW5"/>
<dbReference type="InterPro" id="IPR054502">
    <property type="entry name" value="bHLH-TF_ACT-like_plant"/>
</dbReference>
<comment type="similarity">
    <text evidence="2">Belongs to the bHLH protein family.</text>
</comment>
<comment type="subcellular location">
    <subcellularLocation>
        <location evidence="1">Nucleus</location>
    </subcellularLocation>
</comment>
<sequence>MNDMDADYNLYWETKMFLETEELDSWAFENISSAYYDSSSPDNGGGSSSCVTNEKSNIVVERNRRRKLNEKLYALRSVVPNITKMDKASIVKDAIMYIEELQEQERRMLAEISEIESNKGVTKQCESVLTTGSKKRRLRRAPSSPPTPSIEVIELRVCELGDKTLVISLTCRKKRDTMMKICEAFKSLNLNIITANITTLSGTLLHTLFVESDDNSCDQLKEKIEIALANQDAQRSPLSSMSF</sequence>
<dbReference type="SMART" id="SM00353">
    <property type="entry name" value="HLH"/>
    <property type="match status" value="1"/>
</dbReference>
<dbReference type="PANTHER" id="PTHR31945">
    <property type="entry name" value="TRANSCRIPTION FACTOR SCREAM2-RELATED"/>
    <property type="match status" value="1"/>
</dbReference>
<dbReference type="GO" id="GO:0043565">
    <property type="term" value="F:sequence-specific DNA binding"/>
    <property type="evidence" value="ECO:0007669"/>
    <property type="project" value="TreeGrafter"/>
</dbReference>
<dbReference type="InterPro" id="IPR011598">
    <property type="entry name" value="bHLH_dom"/>
</dbReference>
<organism evidence="8">
    <name type="scientific">Lilium hybrid division I</name>
    <dbReference type="NCBI Taxonomy" id="156532"/>
    <lineage>
        <taxon>Eukaryota</taxon>
        <taxon>Viridiplantae</taxon>
        <taxon>Streptophyta</taxon>
        <taxon>Embryophyta</taxon>
        <taxon>Tracheophyta</taxon>
        <taxon>Spermatophyta</taxon>
        <taxon>Magnoliopsida</taxon>
        <taxon>Liliopsida</taxon>
        <taxon>Liliales</taxon>
        <taxon>Liliaceae</taxon>
        <taxon>Lilium</taxon>
    </lineage>
</organism>
<reference evidence="8" key="1">
    <citation type="submission" date="2023-08" db="EMBL/GenBank/DDBJ databases">
        <authorList>
            <person name="Bi M."/>
        </authorList>
    </citation>
    <scope>NUCLEOTIDE SEQUENCE</scope>
</reference>
<evidence type="ECO:0000259" key="7">
    <source>
        <dbReference type="PROSITE" id="PS51671"/>
    </source>
</evidence>
<name>A0AA96TBW5_9LILI</name>
<dbReference type="GO" id="GO:0003700">
    <property type="term" value="F:DNA-binding transcription factor activity"/>
    <property type="evidence" value="ECO:0007669"/>
    <property type="project" value="TreeGrafter"/>
</dbReference>
<dbReference type="SUPFAM" id="SSF47459">
    <property type="entry name" value="HLH, helix-loop-helix DNA-binding domain"/>
    <property type="match status" value="1"/>
</dbReference>
<dbReference type="Pfam" id="PF22754">
    <property type="entry name" value="bHLH-TF_ACT-like_plant"/>
    <property type="match status" value="1"/>
</dbReference>
<evidence type="ECO:0000256" key="1">
    <source>
        <dbReference type="ARBA" id="ARBA00004123"/>
    </source>
</evidence>
<evidence type="ECO:0000259" key="6">
    <source>
        <dbReference type="PROSITE" id="PS50888"/>
    </source>
</evidence>
<dbReference type="InterPro" id="IPR036638">
    <property type="entry name" value="HLH_DNA-bd_sf"/>
</dbReference>
<evidence type="ECO:0000313" key="8">
    <source>
        <dbReference type="EMBL" id="WNV26548.1"/>
    </source>
</evidence>